<organism evidence="1 2">
    <name type="scientific">Saprolegnia diclina (strain VS20)</name>
    <dbReference type="NCBI Taxonomy" id="1156394"/>
    <lineage>
        <taxon>Eukaryota</taxon>
        <taxon>Sar</taxon>
        <taxon>Stramenopiles</taxon>
        <taxon>Oomycota</taxon>
        <taxon>Saprolegniomycetes</taxon>
        <taxon>Saprolegniales</taxon>
        <taxon>Saprolegniaceae</taxon>
        <taxon>Saprolegnia</taxon>
    </lineage>
</organism>
<accession>T0PIA4</accession>
<dbReference type="AlphaFoldDB" id="T0PIA4"/>
<dbReference type="VEuPathDB" id="FungiDB:SDRG_17013"/>
<protein>
    <submittedName>
        <fullName evidence="1">Uncharacterized protein</fullName>
    </submittedName>
</protein>
<reference evidence="1 2" key="1">
    <citation type="submission" date="2012-04" db="EMBL/GenBank/DDBJ databases">
        <title>The Genome Sequence of Saprolegnia declina VS20.</title>
        <authorList>
            <consortium name="The Broad Institute Genome Sequencing Platform"/>
            <person name="Russ C."/>
            <person name="Nusbaum C."/>
            <person name="Tyler B."/>
            <person name="van West P."/>
            <person name="Dieguez-Uribeondo J."/>
            <person name="de Bruijn I."/>
            <person name="Tripathy S."/>
            <person name="Jiang R."/>
            <person name="Young S.K."/>
            <person name="Zeng Q."/>
            <person name="Gargeya S."/>
            <person name="Fitzgerald M."/>
            <person name="Haas B."/>
            <person name="Abouelleil A."/>
            <person name="Alvarado L."/>
            <person name="Arachchi H.M."/>
            <person name="Berlin A."/>
            <person name="Chapman S.B."/>
            <person name="Goldberg J."/>
            <person name="Griggs A."/>
            <person name="Gujja S."/>
            <person name="Hansen M."/>
            <person name="Howarth C."/>
            <person name="Imamovic A."/>
            <person name="Larimer J."/>
            <person name="McCowen C."/>
            <person name="Montmayeur A."/>
            <person name="Murphy C."/>
            <person name="Neiman D."/>
            <person name="Pearson M."/>
            <person name="Priest M."/>
            <person name="Roberts A."/>
            <person name="Saif S."/>
            <person name="Shea T."/>
            <person name="Sisk P."/>
            <person name="Sykes S."/>
            <person name="Wortman J."/>
            <person name="Nusbaum C."/>
            <person name="Birren B."/>
        </authorList>
    </citation>
    <scope>NUCLEOTIDE SEQUENCE [LARGE SCALE GENOMIC DNA]</scope>
    <source>
        <strain evidence="1 2">VS20</strain>
    </source>
</reference>
<proteinExistence type="predicted"/>
<keyword evidence="2" id="KW-1185">Reference proteome</keyword>
<evidence type="ECO:0000313" key="1">
    <source>
        <dbReference type="EMBL" id="EQC25099.1"/>
    </source>
</evidence>
<dbReference type="Proteomes" id="UP000030762">
    <property type="component" value="Unassembled WGS sequence"/>
</dbReference>
<dbReference type="RefSeq" id="XP_008621468.1">
    <property type="nucleotide sequence ID" value="XM_008623246.1"/>
</dbReference>
<gene>
    <name evidence="1" type="ORF">SDRG_17013</name>
</gene>
<dbReference type="GeneID" id="19957740"/>
<sequence length="101" mass="11072">MLMLHMPESPRKGERYVHTAGYEATFAQLPVPGTFVVAGPAPRPARIRFNVRGLDAPLSWPLCAHDAAQISALYPDKTVPSVDMDLGPRCMDSFDTANDDM</sequence>
<evidence type="ECO:0000313" key="2">
    <source>
        <dbReference type="Proteomes" id="UP000030762"/>
    </source>
</evidence>
<dbReference type="InParanoid" id="T0PIA4"/>
<dbReference type="EMBL" id="JH767309">
    <property type="protein sequence ID" value="EQC25099.1"/>
    <property type="molecule type" value="Genomic_DNA"/>
</dbReference>
<name>T0PIA4_SAPDV</name>